<comment type="function">
    <text evidence="12">Catalyzes the phosphorylation of ribose at O-5 in a reaction requiring ATP and magnesium. The resulting D-ribose-5-phosphate can then be used either for sythesis of nucleotides, histidine, and tryptophan, or as a component of the pentose phosphate pathway.</text>
</comment>
<dbReference type="PANTHER" id="PTHR10584:SF166">
    <property type="entry name" value="RIBOKINASE"/>
    <property type="match status" value="1"/>
</dbReference>
<dbReference type="InterPro" id="IPR002173">
    <property type="entry name" value="Carboh/pur_kinase_PfkB_CS"/>
</dbReference>
<feature type="binding site" evidence="12">
    <location>
        <position position="186"/>
    </location>
    <ligand>
        <name>ATP</name>
        <dbReference type="ChEBI" id="CHEBI:30616"/>
    </ligand>
</feature>
<evidence type="ECO:0000256" key="1">
    <source>
        <dbReference type="ARBA" id="ARBA00005380"/>
    </source>
</evidence>
<keyword evidence="12" id="KW-0963">Cytoplasm</keyword>
<comment type="subcellular location">
    <subcellularLocation>
        <location evidence="12">Cytoplasm</location>
    </subcellularLocation>
</comment>
<feature type="binding site" evidence="12">
    <location>
        <position position="142"/>
    </location>
    <ligand>
        <name>substrate</name>
    </ligand>
</feature>
<dbReference type="EMBL" id="JBHTJZ010000005">
    <property type="protein sequence ID" value="MFD0958683.1"/>
    <property type="molecule type" value="Genomic_DNA"/>
</dbReference>
<comment type="activity regulation">
    <text evidence="12">Activated by a monovalent cation that binds near, but not in, the active site. The most likely occupant of the site in vivo is potassium. Ion binding induces a conformational change that may alter substrate affinity.</text>
</comment>
<evidence type="ECO:0000256" key="11">
    <source>
        <dbReference type="ARBA" id="ARBA00023277"/>
    </source>
</evidence>
<evidence type="ECO:0000256" key="7">
    <source>
        <dbReference type="ARBA" id="ARBA00022777"/>
    </source>
</evidence>
<keyword evidence="5 12" id="KW-0479">Metal-binding</keyword>
<evidence type="ECO:0000256" key="2">
    <source>
        <dbReference type="ARBA" id="ARBA00012035"/>
    </source>
</evidence>
<dbReference type="CDD" id="cd01174">
    <property type="entry name" value="ribokinase"/>
    <property type="match status" value="1"/>
</dbReference>
<dbReference type="PANTHER" id="PTHR10584">
    <property type="entry name" value="SUGAR KINASE"/>
    <property type="match status" value="1"/>
</dbReference>
<keyword evidence="11 12" id="KW-0119">Carbohydrate metabolism</keyword>
<keyword evidence="8 12" id="KW-0067">ATP-binding</keyword>
<evidence type="ECO:0000256" key="6">
    <source>
        <dbReference type="ARBA" id="ARBA00022741"/>
    </source>
</evidence>
<feature type="binding site" evidence="12">
    <location>
        <begin position="223"/>
        <end position="228"/>
    </location>
    <ligand>
        <name>ATP</name>
        <dbReference type="ChEBI" id="CHEBI:30616"/>
    </ligand>
</feature>
<dbReference type="PROSITE" id="PS00583">
    <property type="entry name" value="PFKB_KINASES_1"/>
    <property type="match status" value="1"/>
</dbReference>
<comment type="similarity">
    <text evidence="1">Belongs to the carbohydrate kinase pfkB family.</text>
</comment>
<keyword evidence="9 12" id="KW-0460">Magnesium</keyword>
<dbReference type="HAMAP" id="MF_01987">
    <property type="entry name" value="Ribokinase"/>
    <property type="match status" value="1"/>
</dbReference>
<evidence type="ECO:0000256" key="5">
    <source>
        <dbReference type="ARBA" id="ARBA00022723"/>
    </source>
</evidence>
<feature type="domain" description="Carbohydrate kinase PfkB" evidence="13">
    <location>
        <begin position="6"/>
        <end position="297"/>
    </location>
</feature>
<keyword evidence="6 12" id="KW-0547">Nucleotide-binding</keyword>
<name>A0ABW3HMC8_9BACL</name>
<evidence type="ECO:0000256" key="3">
    <source>
        <dbReference type="ARBA" id="ARBA00016943"/>
    </source>
</evidence>
<organism evidence="14 15">
    <name type="scientific">Paenibacillus chungangensis</name>
    <dbReference type="NCBI Taxonomy" id="696535"/>
    <lineage>
        <taxon>Bacteria</taxon>
        <taxon>Bacillati</taxon>
        <taxon>Bacillota</taxon>
        <taxon>Bacilli</taxon>
        <taxon>Bacillales</taxon>
        <taxon>Paenibacillaceae</taxon>
        <taxon>Paenibacillus</taxon>
    </lineage>
</organism>
<feature type="binding site" evidence="12">
    <location>
        <position position="285"/>
    </location>
    <ligand>
        <name>K(+)</name>
        <dbReference type="ChEBI" id="CHEBI:29103"/>
    </ligand>
</feature>
<dbReference type="PRINTS" id="PR00990">
    <property type="entry name" value="RIBOKINASE"/>
</dbReference>
<dbReference type="GO" id="GO:0004747">
    <property type="term" value="F:ribokinase activity"/>
    <property type="evidence" value="ECO:0007669"/>
    <property type="project" value="UniProtKB-EC"/>
</dbReference>
<keyword evidence="15" id="KW-1185">Reference proteome</keyword>
<evidence type="ECO:0000256" key="8">
    <source>
        <dbReference type="ARBA" id="ARBA00022840"/>
    </source>
</evidence>
<comment type="cofactor">
    <cofactor evidence="12">
        <name>Mg(2+)</name>
        <dbReference type="ChEBI" id="CHEBI:18420"/>
    </cofactor>
    <text evidence="12">Requires a divalent cation, most likely magnesium in vivo, as an electrophilic catalyst to aid phosphoryl group transfer. It is the chelate of the metal and the nucleotide that is the actual substrate.</text>
</comment>
<comment type="caution">
    <text evidence="14">The sequence shown here is derived from an EMBL/GenBank/DDBJ whole genome shotgun (WGS) entry which is preliminary data.</text>
</comment>
<comment type="similarity">
    <text evidence="12">Belongs to the carbohydrate kinase PfkB family. Ribokinase subfamily.</text>
</comment>
<evidence type="ECO:0000313" key="14">
    <source>
        <dbReference type="EMBL" id="MFD0958683.1"/>
    </source>
</evidence>
<comment type="subunit">
    <text evidence="12">Homodimer.</text>
</comment>
<evidence type="ECO:0000256" key="9">
    <source>
        <dbReference type="ARBA" id="ARBA00022842"/>
    </source>
</evidence>
<dbReference type="Gene3D" id="3.40.1190.20">
    <property type="match status" value="1"/>
</dbReference>
<keyword evidence="4 12" id="KW-0808">Transferase</keyword>
<dbReference type="NCBIfam" id="TIGR02152">
    <property type="entry name" value="D_ribokin_bact"/>
    <property type="match status" value="1"/>
</dbReference>
<reference evidence="15" key="1">
    <citation type="journal article" date="2019" name="Int. J. Syst. Evol. Microbiol.">
        <title>The Global Catalogue of Microorganisms (GCM) 10K type strain sequencing project: providing services to taxonomists for standard genome sequencing and annotation.</title>
        <authorList>
            <consortium name="The Broad Institute Genomics Platform"/>
            <consortium name="The Broad Institute Genome Sequencing Center for Infectious Disease"/>
            <person name="Wu L."/>
            <person name="Ma J."/>
        </authorList>
    </citation>
    <scope>NUCLEOTIDE SEQUENCE [LARGE SCALE GENOMIC DNA]</scope>
    <source>
        <strain evidence="15">CCUG 59129</strain>
    </source>
</reference>
<sequence length="304" mass="32113">MSSTPKVTVIGSLNMDLVVSMPRMPKQGETLTGDAIHYIPGGKGANQAVGCARLGADVTMIGAVGSDRFGEHILQDMRRFGVSVEALAVLEDKPTGTASIFHTSEDNSIVIVPGANGAVTPEMIDAHASAIVSADIVLLQLEIPLDAVERALQIARSGGVRTVLNPAPAVHLPQEVLSLCDYVTPNEHEFELLSSLALGESEALIEEGIRSWEERYGNKLLMTRGKHGVSYLDDNRLQTASAPIVEAVDTTGAGDCFNAAFCYGLASGWELKQAVPFAVKAASLSVTRFGAQAGMPTLQEVESL</sequence>
<feature type="binding site" evidence="12">
    <location>
        <begin position="254"/>
        <end position="255"/>
    </location>
    <ligand>
        <name>ATP</name>
        <dbReference type="ChEBI" id="CHEBI:30616"/>
    </ligand>
</feature>
<protein>
    <recommendedName>
        <fullName evidence="3 12">Ribokinase</fullName>
        <shortName evidence="12">RK</shortName>
        <ecNumber evidence="2 12">2.7.1.15</ecNumber>
    </recommendedName>
</protein>
<evidence type="ECO:0000256" key="4">
    <source>
        <dbReference type="ARBA" id="ARBA00022679"/>
    </source>
</evidence>
<keyword evidence="7 12" id="KW-0418">Kinase</keyword>
<evidence type="ECO:0000256" key="10">
    <source>
        <dbReference type="ARBA" id="ARBA00022958"/>
    </source>
</evidence>
<feature type="active site" description="Proton acceptor" evidence="12">
    <location>
        <position position="255"/>
    </location>
</feature>
<feature type="binding site" evidence="12">
    <location>
        <position position="290"/>
    </location>
    <ligand>
        <name>K(+)</name>
        <dbReference type="ChEBI" id="CHEBI:29103"/>
    </ligand>
</feature>
<comment type="caution">
    <text evidence="12">Lacks conserved residue(s) required for the propagation of feature annotation.</text>
</comment>
<dbReference type="InterPro" id="IPR002139">
    <property type="entry name" value="Ribo/fructo_kinase"/>
</dbReference>
<evidence type="ECO:0000313" key="15">
    <source>
        <dbReference type="Proteomes" id="UP001596989"/>
    </source>
</evidence>
<comment type="catalytic activity">
    <reaction evidence="12">
        <text>D-ribose + ATP = D-ribose 5-phosphate + ADP + H(+)</text>
        <dbReference type="Rhea" id="RHEA:13697"/>
        <dbReference type="ChEBI" id="CHEBI:15378"/>
        <dbReference type="ChEBI" id="CHEBI:30616"/>
        <dbReference type="ChEBI" id="CHEBI:47013"/>
        <dbReference type="ChEBI" id="CHEBI:78346"/>
        <dbReference type="ChEBI" id="CHEBI:456216"/>
        <dbReference type="EC" id="2.7.1.15"/>
    </reaction>
</comment>
<comment type="pathway">
    <text evidence="12">Carbohydrate metabolism; D-ribose degradation; D-ribose 5-phosphate from beta-D-ribopyranose: step 2/2.</text>
</comment>
<dbReference type="InterPro" id="IPR029056">
    <property type="entry name" value="Ribokinase-like"/>
</dbReference>
<feature type="binding site" evidence="12">
    <location>
        <position position="251"/>
    </location>
    <ligand>
        <name>K(+)</name>
        <dbReference type="ChEBI" id="CHEBI:29103"/>
    </ligand>
</feature>
<gene>
    <name evidence="12 14" type="primary">rbsK</name>
    <name evidence="14" type="ORF">ACFQ2I_04705</name>
</gene>
<dbReference type="EC" id="2.7.1.15" evidence="2 12"/>
<feature type="binding site" evidence="12">
    <location>
        <position position="249"/>
    </location>
    <ligand>
        <name>K(+)</name>
        <dbReference type="ChEBI" id="CHEBI:29103"/>
    </ligand>
</feature>
<dbReference type="InterPro" id="IPR011611">
    <property type="entry name" value="PfkB_dom"/>
</dbReference>
<feature type="binding site" evidence="12">
    <location>
        <position position="255"/>
    </location>
    <ligand>
        <name>substrate</name>
    </ligand>
</feature>
<proteinExistence type="inferred from homology"/>
<feature type="binding site" evidence="12">
    <location>
        <position position="288"/>
    </location>
    <ligand>
        <name>K(+)</name>
        <dbReference type="ChEBI" id="CHEBI:29103"/>
    </ligand>
</feature>
<accession>A0ABW3HMC8</accession>
<dbReference type="InterPro" id="IPR011877">
    <property type="entry name" value="Ribokinase"/>
</dbReference>
<feature type="binding site" evidence="12">
    <location>
        <begin position="14"/>
        <end position="16"/>
    </location>
    <ligand>
        <name>substrate</name>
    </ligand>
</feature>
<dbReference type="Pfam" id="PF00294">
    <property type="entry name" value="PfkB"/>
    <property type="match status" value="1"/>
</dbReference>
<feature type="binding site" evidence="12">
    <location>
        <begin position="42"/>
        <end position="46"/>
    </location>
    <ligand>
        <name>substrate</name>
    </ligand>
</feature>
<evidence type="ECO:0000256" key="12">
    <source>
        <dbReference type="HAMAP-Rule" id="MF_01987"/>
    </source>
</evidence>
<dbReference type="SUPFAM" id="SSF53613">
    <property type="entry name" value="Ribokinase-like"/>
    <property type="match status" value="1"/>
</dbReference>
<evidence type="ECO:0000259" key="13">
    <source>
        <dbReference type="Pfam" id="PF00294"/>
    </source>
</evidence>
<keyword evidence="10 12" id="KW-0630">Potassium</keyword>
<dbReference type="RefSeq" id="WP_377562497.1">
    <property type="nucleotide sequence ID" value="NZ_JBHTJZ010000005.1"/>
</dbReference>
<dbReference type="Proteomes" id="UP001596989">
    <property type="component" value="Unassembled WGS sequence"/>
</dbReference>